<evidence type="ECO:0000256" key="1">
    <source>
        <dbReference type="ARBA" id="ARBA00022553"/>
    </source>
</evidence>
<evidence type="ECO:0000313" key="5">
    <source>
        <dbReference type="Proteomes" id="UP000377224"/>
    </source>
</evidence>
<dbReference type="InterPro" id="IPR001789">
    <property type="entry name" value="Sig_transdc_resp-reg_receiver"/>
</dbReference>
<protein>
    <submittedName>
        <fullName evidence="4">Response regulator protein TmoT</fullName>
    </submittedName>
</protein>
<dbReference type="EMBL" id="CABVIN010000005">
    <property type="protein sequence ID" value="VVP25851.1"/>
    <property type="molecule type" value="Genomic_DNA"/>
</dbReference>
<dbReference type="SMART" id="SM00448">
    <property type="entry name" value="REC"/>
    <property type="match status" value="1"/>
</dbReference>
<dbReference type="PROSITE" id="PS50110">
    <property type="entry name" value="RESPONSE_REGULATORY"/>
    <property type="match status" value="1"/>
</dbReference>
<dbReference type="Gene3D" id="3.40.50.2300">
    <property type="match status" value="1"/>
</dbReference>
<sequence length="131" mass="14302">MPIRSGSPMHNTVVIAVVDDNEAIRSALESLLRASGYRVRTFPDARTFLESTGPEQAHCLISDIQMPGMSGLQLNEALHAQGWRIPVIFVTAHPDDVNTRVPGVVACLPKPFQADDLLSHIKQALNRTPPV</sequence>
<name>A0A5E7MMQ3_PSEFL</name>
<evidence type="ECO:0000313" key="4">
    <source>
        <dbReference type="EMBL" id="VVP25851.1"/>
    </source>
</evidence>
<dbReference type="SUPFAM" id="SSF52172">
    <property type="entry name" value="CheY-like"/>
    <property type="match status" value="1"/>
</dbReference>
<dbReference type="Proteomes" id="UP000377224">
    <property type="component" value="Unassembled WGS sequence"/>
</dbReference>
<feature type="domain" description="Response regulatory" evidence="3">
    <location>
        <begin position="14"/>
        <end position="125"/>
    </location>
</feature>
<keyword evidence="1 2" id="KW-0597">Phosphoprotein</keyword>
<dbReference type="PANTHER" id="PTHR44591">
    <property type="entry name" value="STRESS RESPONSE REGULATOR PROTEIN 1"/>
    <property type="match status" value="1"/>
</dbReference>
<accession>A0A5E7MMQ3</accession>
<feature type="modified residue" description="4-aspartylphosphate" evidence="2">
    <location>
        <position position="63"/>
    </location>
</feature>
<proteinExistence type="predicted"/>
<dbReference type="InterPro" id="IPR011006">
    <property type="entry name" value="CheY-like_superfamily"/>
</dbReference>
<evidence type="ECO:0000259" key="3">
    <source>
        <dbReference type="PROSITE" id="PS50110"/>
    </source>
</evidence>
<dbReference type="PANTHER" id="PTHR44591:SF25">
    <property type="entry name" value="CHEMOTAXIS TWO-COMPONENT RESPONSE REGULATOR"/>
    <property type="match status" value="1"/>
</dbReference>
<gene>
    <name evidence="4" type="primary">tmoT_2</name>
    <name evidence="4" type="ORF">PS896_04091</name>
</gene>
<dbReference type="Pfam" id="PF00072">
    <property type="entry name" value="Response_reg"/>
    <property type="match status" value="1"/>
</dbReference>
<reference evidence="4 5" key="1">
    <citation type="submission" date="2019-09" db="EMBL/GenBank/DDBJ databases">
        <authorList>
            <person name="Chandra G."/>
            <person name="Truman W A."/>
        </authorList>
    </citation>
    <scope>NUCLEOTIDE SEQUENCE [LARGE SCALE GENOMIC DNA]</scope>
    <source>
        <strain evidence="4">PS896</strain>
    </source>
</reference>
<dbReference type="InterPro" id="IPR050595">
    <property type="entry name" value="Bact_response_regulator"/>
</dbReference>
<dbReference type="AlphaFoldDB" id="A0A5E7MMQ3"/>
<organism evidence="4 5">
    <name type="scientific">Pseudomonas fluorescens</name>
    <dbReference type="NCBI Taxonomy" id="294"/>
    <lineage>
        <taxon>Bacteria</taxon>
        <taxon>Pseudomonadati</taxon>
        <taxon>Pseudomonadota</taxon>
        <taxon>Gammaproteobacteria</taxon>
        <taxon>Pseudomonadales</taxon>
        <taxon>Pseudomonadaceae</taxon>
        <taxon>Pseudomonas</taxon>
    </lineage>
</organism>
<dbReference type="GO" id="GO:0000160">
    <property type="term" value="P:phosphorelay signal transduction system"/>
    <property type="evidence" value="ECO:0007669"/>
    <property type="project" value="InterPro"/>
</dbReference>
<evidence type="ECO:0000256" key="2">
    <source>
        <dbReference type="PROSITE-ProRule" id="PRU00169"/>
    </source>
</evidence>